<evidence type="ECO:0000313" key="6">
    <source>
        <dbReference type="Proteomes" id="UP001317629"/>
    </source>
</evidence>
<dbReference type="PANTHER" id="PTHR30302">
    <property type="entry name" value="HYDROGENASE 1 MATURATION PROTEASE"/>
    <property type="match status" value="1"/>
</dbReference>
<evidence type="ECO:0000256" key="3">
    <source>
        <dbReference type="ARBA" id="ARBA00022750"/>
    </source>
</evidence>
<dbReference type="InterPro" id="IPR000671">
    <property type="entry name" value="Peptidase_A31"/>
</dbReference>
<evidence type="ECO:0000256" key="1">
    <source>
        <dbReference type="ARBA" id="ARBA00006814"/>
    </source>
</evidence>
<dbReference type="PANTHER" id="PTHR30302:SF1">
    <property type="entry name" value="HYDROGENASE 2 MATURATION PROTEASE"/>
    <property type="match status" value="1"/>
</dbReference>
<dbReference type="Pfam" id="PF01750">
    <property type="entry name" value="HycI"/>
    <property type="match status" value="1"/>
</dbReference>
<gene>
    <name evidence="5" type="ORF">SS37A_14280</name>
</gene>
<keyword evidence="3" id="KW-0064">Aspartyl protease</keyword>
<comment type="similarity">
    <text evidence="1">Belongs to the peptidase A31 family.</text>
</comment>
<proteinExistence type="inferred from homology"/>
<dbReference type="NCBIfam" id="TIGR00072">
    <property type="entry name" value="hydrog_prot"/>
    <property type="match status" value="1"/>
</dbReference>
<evidence type="ECO:0000313" key="5">
    <source>
        <dbReference type="EMBL" id="BDV33899.1"/>
    </source>
</evidence>
<evidence type="ECO:0008006" key="7">
    <source>
        <dbReference type="Google" id="ProtNLM"/>
    </source>
</evidence>
<keyword evidence="2" id="KW-0645">Protease</keyword>
<keyword evidence="4" id="KW-0378">Hydrolase</keyword>
<dbReference type="InterPro" id="IPR023430">
    <property type="entry name" value="Pept_HybD-like_dom_sf"/>
</dbReference>
<dbReference type="Gene3D" id="3.40.50.1450">
    <property type="entry name" value="HybD-like"/>
    <property type="match status" value="1"/>
</dbReference>
<keyword evidence="6" id="KW-1185">Reference proteome</keyword>
<dbReference type="EMBL" id="AP027142">
    <property type="protein sequence ID" value="BDV33899.1"/>
    <property type="molecule type" value="Genomic_DNA"/>
</dbReference>
<dbReference type="RefSeq" id="WP_281931448.1">
    <property type="nucleotide sequence ID" value="NZ_AP027142.1"/>
</dbReference>
<dbReference type="SUPFAM" id="SSF53163">
    <property type="entry name" value="HybD-like"/>
    <property type="match status" value="1"/>
</dbReference>
<protein>
    <recommendedName>
        <fullName evidence="7">Hydrogenase maturation protease</fullName>
    </recommendedName>
</protein>
<name>A0ABM8E7G3_9HYPH</name>
<accession>A0ABM8E7G3</accession>
<dbReference type="CDD" id="cd00518">
    <property type="entry name" value="H2MP"/>
    <property type="match status" value="1"/>
</dbReference>
<organism evidence="5 6">
    <name type="scientific">Methylocystis iwaonis</name>
    <dbReference type="NCBI Taxonomy" id="2885079"/>
    <lineage>
        <taxon>Bacteria</taxon>
        <taxon>Pseudomonadati</taxon>
        <taxon>Pseudomonadota</taxon>
        <taxon>Alphaproteobacteria</taxon>
        <taxon>Hyphomicrobiales</taxon>
        <taxon>Methylocystaceae</taxon>
        <taxon>Methylocystis</taxon>
    </lineage>
</organism>
<dbReference type="Proteomes" id="UP001317629">
    <property type="component" value="Chromosome"/>
</dbReference>
<reference evidence="5 6" key="1">
    <citation type="journal article" date="2023" name="Int. J. Syst. Evol. Microbiol.">
        <title>Methylocystis iwaonis sp. nov., a type II methane-oxidizing bacterium from surface soil of a rice paddy field in Japan, and emended description of the genus Methylocystis (ex Whittenbury et al. 1970) Bowman et al. 1993.</title>
        <authorList>
            <person name="Kaise H."/>
            <person name="Sawadogo J.B."/>
            <person name="Alam M.S."/>
            <person name="Ueno C."/>
            <person name="Dianou D."/>
            <person name="Shinjo R."/>
            <person name="Asakawa S."/>
        </authorList>
    </citation>
    <scope>NUCLEOTIDE SEQUENCE [LARGE SCALE GENOMIC DNA]</scope>
    <source>
        <strain evidence="5 6">SS37A-Re</strain>
    </source>
</reference>
<evidence type="ECO:0000256" key="4">
    <source>
        <dbReference type="ARBA" id="ARBA00022801"/>
    </source>
</evidence>
<evidence type="ECO:0000256" key="2">
    <source>
        <dbReference type="ARBA" id="ARBA00022670"/>
    </source>
</evidence>
<sequence length="159" mass="16939">MNQSPSIIRRHIVCFGNPLHGDDGFGPAVYERLAARERPPDLRLTEAGAPGPAALALFEDCDEVVIVDALAPAGKPGRVHRPSLAMIMEEATPAAHGLGLGYVLRALAAFPETSPAIKIIGAEVETITPFHIGLSEPVARAVDEVAMLLGAYFENDRHE</sequence>